<sequence length="120" mass="12963">MEVPPLPPAPPGEAPPPLVEQQRRIVCTFLLINVVTGDSNTSRANSATASPGTTRHQHGEEEEERLKRGLEDGSFKSINMTSDDVCGDVFDLNVIIIATISTSIIITVHAPSSMELEKQL</sequence>
<dbReference type="EMBL" id="CH479219">
    <property type="protein sequence ID" value="EDW34761.1"/>
    <property type="molecule type" value="Genomic_DNA"/>
</dbReference>
<feature type="region of interest" description="Disordered" evidence="1">
    <location>
        <begin position="39"/>
        <end position="70"/>
    </location>
</feature>
<accession>B4H7X1</accession>
<gene>
    <name evidence="2" type="primary">Dper\GL12838</name>
    <name evidence="2" type="ORF">Dper_GL12838</name>
</gene>
<dbReference type="Proteomes" id="UP000008744">
    <property type="component" value="Unassembled WGS sequence"/>
</dbReference>
<proteinExistence type="predicted"/>
<evidence type="ECO:0000313" key="2">
    <source>
        <dbReference type="EMBL" id="EDW34761.1"/>
    </source>
</evidence>
<feature type="compositionally biased region" description="Low complexity" evidence="1">
    <location>
        <begin position="39"/>
        <end position="50"/>
    </location>
</feature>
<name>B4H7X1_DROPE</name>
<reference evidence="2 3" key="1">
    <citation type="journal article" date="2007" name="Nature">
        <title>Evolution of genes and genomes on the Drosophila phylogeny.</title>
        <authorList>
            <consortium name="Drosophila 12 Genomes Consortium"/>
            <person name="Clark A.G."/>
            <person name="Eisen M.B."/>
            <person name="Smith D.R."/>
            <person name="Bergman C.M."/>
            <person name="Oliver B."/>
            <person name="Markow T.A."/>
            <person name="Kaufman T.C."/>
            <person name="Kellis M."/>
            <person name="Gelbart W."/>
            <person name="Iyer V.N."/>
            <person name="Pollard D.A."/>
            <person name="Sackton T.B."/>
            <person name="Larracuente A.M."/>
            <person name="Singh N.D."/>
            <person name="Abad J.P."/>
            <person name="Abt D.N."/>
            <person name="Adryan B."/>
            <person name="Aguade M."/>
            <person name="Akashi H."/>
            <person name="Anderson W.W."/>
            <person name="Aquadro C.F."/>
            <person name="Ardell D.H."/>
            <person name="Arguello R."/>
            <person name="Artieri C.G."/>
            <person name="Barbash D.A."/>
            <person name="Barker D."/>
            <person name="Barsanti P."/>
            <person name="Batterham P."/>
            <person name="Batzoglou S."/>
            <person name="Begun D."/>
            <person name="Bhutkar A."/>
            <person name="Blanco E."/>
            <person name="Bosak S.A."/>
            <person name="Bradley R.K."/>
            <person name="Brand A.D."/>
            <person name="Brent M.R."/>
            <person name="Brooks A.N."/>
            <person name="Brown R.H."/>
            <person name="Butlin R.K."/>
            <person name="Caggese C."/>
            <person name="Calvi B.R."/>
            <person name="Bernardo de Carvalho A."/>
            <person name="Caspi A."/>
            <person name="Castrezana S."/>
            <person name="Celniker S.E."/>
            <person name="Chang J.L."/>
            <person name="Chapple C."/>
            <person name="Chatterji S."/>
            <person name="Chinwalla A."/>
            <person name="Civetta A."/>
            <person name="Clifton S.W."/>
            <person name="Comeron J.M."/>
            <person name="Costello J.C."/>
            <person name="Coyne J.A."/>
            <person name="Daub J."/>
            <person name="David R.G."/>
            <person name="Delcher A.L."/>
            <person name="Delehaunty K."/>
            <person name="Do C.B."/>
            <person name="Ebling H."/>
            <person name="Edwards K."/>
            <person name="Eickbush T."/>
            <person name="Evans J.D."/>
            <person name="Filipski A."/>
            <person name="Findeiss S."/>
            <person name="Freyhult E."/>
            <person name="Fulton L."/>
            <person name="Fulton R."/>
            <person name="Garcia A.C."/>
            <person name="Gardiner A."/>
            <person name="Garfield D.A."/>
            <person name="Garvin B.E."/>
            <person name="Gibson G."/>
            <person name="Gilbert D."/>
            <person name="Gnerre S."/>
            <person name="Godfrey J."/>
            <person name="Good R."/>
            <person name="Gotea V."/>
            <person name="Gravely B."/>
            <person name="Greenberg A.J."/>
            <person name="Griffiths-Jones S."/>
            <person name="Gross S."/>
            <person name="Guigo R."/>
            <person name="Gustafson E.A."/>
            <person name="Haerty W."/>
            <person name="Hahn M.W."/>
            <person name="Halligan D.L."/>
            <person name="Halpern A.L."/>
            <person name="Halter G.M."/>
            <person name="Han M.V."/>
            <person name="Heger A."/>
            <person name="Hillier L."/>
            <person name="Hinrichs A.S."/>
            <person name="Holmes I."/>
            <person name="Hoskins R.A."/>
            <person name="Hubisz M.J."/>
            <person name="Hultmark D."/>
            <person name="Huntley M.A."/>
            <person name="Jaffe D.B."/>
            <person name="Jagadeeshan S."/>
            <person name="Jeck W.R."/>
            <person name="Johnson J."/>
            <person name="Jones C.D."/>
            <person name="Jordan W.C."/>
            <person name="Karpen G.H."/>
            <person name="Kataoka E."/>
            <person name="Keightley P.D."/>
            <person name="Kheradpour P."/>
            <person name="Kirkness E.F."/>
            <person name="Koerich L.B."/>
            <person name="Kristiansen K."/>
            <person name="Kudrna D."/>
            <person name="Kulathinal R.J."/>
            <person name="Kumar S."/>
            <person name="Kwok R."/>
            <person name="Lander E."/>
            <person name="Langley C.H."/>
            <person name="Lapoint R."/>
            <person name="Lazzaro B.P."/>
            <person name="Lee S.J."/>
            <person name="Levesque L."/>
            <person name="Li R."/>
            <person name="Lin C.F."/>
            <person name="Lin M.F."/>
            <person name="Lindblad-Toh K."/>
            <person name="Llopart A."/>
            <person name="Long M."/>
            <person name="Low L."/>
            <person name="Lozovsky E."/>
            <person name="Lu J."/>
            <person name="Luo M."/>
            <person name="Machado C.A."/>
            <person name="Makalowski W."/>
            <person name="Marzo M."/>
            <person name="Matsuda M."/>
            <person name="Matzkin L."/>
            <person name="McAllister B."/>
            <person name="McBride C.S."/>
            <person name="McKernan B."/>
            <person name="McKernan K."/>
            <person name="Mendez-Lago M."/>
            <person name="Minx P."/>
            <person name="Mollenhauer M.U."/>
            <person name="Montooth K."/>
            <person name="Mount S.M."/>
            <person name="Mu X."/>
            <person name="Myers E."/>
            <person name="Negre B."/>
            <person name="Newfeld S."/>
            <person name="Nielsen R."/>
            <person name="Noor M.A."/>
            <person name="O'Grady P."/>
            <person name="Pachter L."/>
            <person name="Papaceit M."/>
            <person name="Parisi M.J."/>
            <person name="Parisi M."/>
            <person name="Parts L."/>
            <person name="Pedersen J.S."/>
            <person name="Pesole G."/>
            <person name="Phillippy A.M."/>
            <person name="Ponting C.P."/>
            <person name="Pop M."/>
            <person name="Porcelli D."/>
            <person name="Powell J.R."/>
            <person name="Prohaska S."/>
            <person name="Pruitt K."/>
            <person name="Puig M."/>
            <person name="Quesneville H."/>
            <person name="Ram K.R."/>
            <person name="Rand D."/>
            <person name="Rasmussen M.D."/>
            <person name="Reed L.K."/>
            <person name="Reenan R."/>
            <person name="Reily A."/>
            <person name="Remington K.A."/>
            <person name="Rieger T.T."/>
            <person name="Ritchie M.G."/>
            <person name="Robin C."/>
            <person name="Rogers Y.H."/>
            <person name="Rohde C."/>
            <person name="Rozas J."/>
            <person name="Rubenfield M.J."/>
            <person name="Ruiz A."/>
            <person name="Russo S."/>
            <person name="Salzberg S.L."/>
            <person name="Sanchez-Gracia A."/>
            <person name="Saranga D.J."/>
            <person name="Sato H."/>
            <person name="Schaeffer S.W."/>
            <person name="Schatz M.C."/>
            <person name="Schlenke T."/>
            <person name="Schwartz R."/>
            <person name="Segarra C."/>
            <person name="Singh R.S."/>
            <person name="Sirot L."/>
            <person name="Sirota M."/>
            <person name="Sisneros N.B."/>
            <person name="Smith C.D."/>
            <person name="Smith T.F."/>
            <person name="Spieth J."/>
            <person name="Stage D.E."/>
            <person name="Stark A."/>
            <person name="Stephan W."/>
            <person name="Strausberg R.L."/>
            <person name="Strempel S."/>
            <person name="Sturgill D."/>
            <person name="Sutton G."/>
            <person name="Sutton G.G."/>
            <person name="Tao W."/>
            <person name="Teichmann S."/>
            <person name="Tobari Y.N."/>
            <person name="Tomimura Y."/>
            <person name="Tsolas J.M."/>
            <person name="Valente V.L."/>
            <person name="Venter E."/>
            <person name="Venter J.C."/>
            <person name="Vicario S."/>
            <person name="Vieira F.G."/>
            <person name="Vilella A.J."/>
            <person name="Villasante A."/>
            <person name="Walenz B."/>
            <person name="Wang J."/>
            <person name="Wasserman M."/>
            <person name="Watts T."/>
            <person name="Wilson D."/>
            <person name="Wilson R.K."/>
            <person name="Wing R.A."/>
            <person name="Wolfner M.F."/>
            <person name="Wong A."/>
            <person name="Wong G.K."/>
            <person name="Wu C.I."/>
            <person name="Wu G."/>
            <person name="Yamamoto D."/>
            <person name="Yang H.P."/>
            <person name="Yang S.P."/>
            <person name="Yorke J.A."/>
            <person name="Yoshida K."/>
            <person name="Zdobnov E."/>
            <person name="Zhang P."/>
            <person name="Zhang Y."/>
            <person name="Zimin A.V."/>
            <person name="Baldwin J."/>
            <person name="Abdouelleil A."/>
            <person name="Abdulkadir J."/>
            <person name="Abebe A."/>
            <person name="Abera B."/>
            <person name="Abreu J."/>
            <person name="Acer S.C."/>
            <person name="Aftuck L."/>
            <person name="Alexander A."/>
            <person name="An P."/>
            <person name="Anderson E."/>
            <person name="Anderson S."/>
            <person name="Arachi H."/>
            <person name="Azer M."/>
            <person name="Bachantsang P."/>
            <person name="Barry A."/>
            <person name="Bayul T."/>
            <person name="Berlin A."/>
            <person name="Bessette D."/>
            <person name="Bloom T."/>
            <person name="Blye J."/>
            <person name="Boguslavskiy L."/>
            <person name="Bonnet C."/>
            <person name="Boukhgalter B."/>
            <person name="Bourzgui I."/>
            <person name="Brown A."/>
            <person name="Cahill P."/>
            <person name="Channer S."/>
            <person name="Cheshatsang Y."/>
            <person name="Chuda L."/>
            <person name="Citroen M."/>
            <person name="Collymore A."/>
            <person name="Cooke P."/>
            <person name="Costello M."/>
            <person name="D'Aco K."/>
            <person name="Daza R."/>
            <person name="De Haan G."/>
            <person name="DeGray S."/>
            <person name="DeMaso C."/>
            <person name="Dhargay N."/>
            <person name="Dooley K."/>
            <person name="Dooley E."/>
            <person name="Doricent M."/>
            <person name="Dorje P."/>
            <person name="Dorjee K."/>
            <person name="Dupes A."/>
            <person name="Elong R."/>
            <person name="Falk J."/>
            <person name="Farina A."/>
            <person name="Faro S."/>
            <person name="Ferguson D."/>
            <person name="Fisher S."/>
            <person name="Foley C.D."/>
            <person name="Franke A."/>
            <person name="Friedrich D."/>
            <person name="Gadbois L."/>
            <person name="Gearin G."/>
            <person name="Gearin C.R."/>
            <person name="Giannoukos G."/>
            <person name="Goode T."/>
            <person name="Graham J."/>
            <person name="Grandbois E."/>
            <person name="Grewal S."/>
            <person name="Gyaltsen K."/>
            <person name="Hafez N."/>
            <person name="Hagos B."/>
            <person name="Hall J."/>
            <person name="Henson C."/>
            <person name="Hollinger A."/>
            <person name="Honan T."/>
            <person name="Huard M.D."/>
            <person name="Hughes L."/>
            <person name="Hurhula B."/>
            <person name="Husby M.E."/>
            <person name="Kamat A."/>
            <person name="Kanga B."/>
            <person name="Kashin S."/>
            <person name="Khazanovich D."/>
            <person name="Kisner P."/>
            <person name="Lance K."/>
            <person name="Lara M."/>
            <person name="Lee W."/>
            <person name="Lennon N."/>
            <person name="Letendre F."/>
            <person name="LeVine R."/>
            <person name="Lipovsky A."/>
            <person name="Liu X."/>
            <person name="Liu J."/>
            <person name="Liu S."/>
            <person name="Lokyitsang T."/>
            <person name="Lokyitsang Y."/>
            <person name="Lubonja R."/>
            <person name="Lui A."/>
            <person name="MacDonald P."/>
            <person name="Magnisalis V."/>
            <person name="Maru K."/>
            <person name="Matthews C."/>
            <person name="McCusker W."/>
            <person name="McDonough S."/>
            <person name="Mehta T."/>
            <person name="Meldrim J."/>
            <person name="Meneus L."/>
            <person name="Mihai O."/>
            <person name="Mihalev A."/>
            <person name="Mihova T."/>
            <person name="Mittelman R."/>
            <person name="Mlenga V."/>
            <person name="Montmayeur A."/>
            <person name="Mulrain L."/>
            <person name="Navidi A."/>
            <person name="Naylor J."/>
            <person name="Negash T."/>
            <person name="Nguyen T."/>
            <person name="Nguyen N."/>
            <person name="Nicol R."/>
            <person name="Norbu C."/>
            <person name="Norbu N."/>
            <person name="Novod N."/>
            <person name="O'Neill B."/>
            <person name="Osman S."/>
            <person name="Markiewicz E."/>
            <person name="Oyono O.L."/>
            <person name="Patti C."/>
            <person name="Phunkhang P."/>
            <person name="Pierre F."/>
            <person name="Priest M."/>
            <person name="Raghuraman S."/>
            <person name="Rege F."/>
            <person name="Reyes R."/>
            <person name="Rise C."/>
            <person name="Rogov P."/>
            <person name="Ross K."/>
            <person name="Ryan E."/>
            <person name="Settipalli S."/>
            <person name="Shea T."/>
            <person name="Sherpa N."/>
            <person name="Shi L."/>
            <person name="Shih D."/>
            <person name="Sparrow T."/>
            <person name="Spaulding J."/>
            <person name="Stalker J."/>
            <person name="Stange-Thomann N."/>
            <person name="Stavropoulos S."/>
            <person name="Stone C."/>
            <person name="Strader C."/>
            <person name="Tesfaye S."/>
            <person name="Thomson T."/>
            <person name="Thoulutsang Y."/>
            <person name="Thoulutsang D."/>
            <person name="Topham K."/>
            <person name="Topping I."/>
            <person name="Tsamla T."/>
            <person name="Vassiliev H."/>
            <person name="Vo A."/>
            <person name="Wangchuk T."/>
            <person name="Wangdi T."/>
            <person name="Weiand M."/>
            <person name="Wilkinson J."/>
            <person name="Wilson A."/>
            <person name="Yadav S."/>
            <person name="Young G."/>
            <person name="Yu Q."/>
            <person name="Zembek L."/>
            <person name="Zhong D."/>
            <person name="Zimmer A."/>
            <person name="Zwirko Z."/>
            <person name="Jaffe D.B."/>
            <person name="Alvarez P."/>
            <person name="Brockman W."/>
            <person name="Butler J."/>
            <person name="Chin C."/>
            <person name="Gnerre S."/>
            <person name="Grabherr M."/>
            <person name="Kleber M."/>
            <person name="Mauceli E."/>
            <person name="MacCallum I."/>
        </authorList>
    </citation>
    <scope>NUCLEOTIDE SEQUENCE [LARGE SCALE GENOMIC DNA]</scope>
    <source>
        <strain evidence="3">MSH-3 / Tucson 14011-0111.49</strain>
    </source>
</reference>
<dbReference type="HOGENOM" id="CLU_2052028_0_0_1"/>
<evidence type="ECO:0000313" key="3">
    <source>
        <dbReference type="Proteomes" id="UP000008744"/>
    </source>
</evidence>
<protein>
    <submittedName>
        <fullName evidence="2">GL12838</fullName>
    </submittedName>
</protein>
<organism evidence="3">
    <name type="scientific">Drosophila persimilis</name>
    <name type="common">Fruit fly</name>
    <dbReference type="NCBI Taxonomy" id="7234"/>
    <lineage>
        <taxon>Eukaryota</taxon>
        <taxon>Metazoa</taxon>
        <taxon>Ecdysozoa</taxon>
        <taxon>Arthropoda</taxon>
        <taxon>Hexapoda</taxon>
        <taxon>Insecta</taxon>
        <taxon>Pterygota</taxon>
        <taxon>Neoptera</taxon>
        <taxon>Endopterygota</taxon>
        <taxon>Diptera</taxon>
        <taxon>Brachycera</taxon>
        <taxon>Muscomorpha</taxon>
        <taxon>Ephydroidea</taxon>
        <taxon>Drosophilidae</taxon>
        <taxon>Drosophila</taxon>
        <taxon>Sophophora</taxon>
    </lineage>
</organism>
<evidence type="ECO:0000256" key="1">
    <source>
        <dbReference type="SAM" id="MobiDB-lite"/>
    </source>
</evidence>
<dbReference type="AlphaFoldDB" id="B4H7X1"/>
<keyword evidence="3" id="KW-1185">Reference proteome</keyword>